<dbReference type="SUPFAM" id="SSF141072">
    <property type="entry name" value="CalX-like"/>
    <property type="match status" value="1"/>
</dbReference>
<dbReference type="PANTHER" id="PTHR10963:SF55">
    <property type="entry name" value="GLYCOSIDE HYDROLASE FAMILY 16 PROTEIN"/>
    <property type="match status" value="1"/>
</dbReference>
<gene>
    <name evidence="3" type="ORF">PHIM7_122</name>
</gene>
<evidence type="ECO:0000259" key="2">
    <source>
        <dbReference type="PROSITE" id="PS51762"/>
    </source>
</evidence>
<feature type="domain" description="GH16" evidence="2">
    <location>
        <begin position="172"/>
        <end position="405"/>
    </location>
</feature>
<dbReference type="PANTHER" id="PTHR10963">
    <property type="entry name" value="GLYCOSYL HYDROLASE-RELATED"/>
    <property type="match status" value="1"/>
</dbReference>
<evidence type="ECO:0000256" key="1">
    <source>
        <dbReference type="ARBA" id="ARBA00006865"/>
    </source>
</evidence>
<organism evidence="3 4">
    <name type="scientific">Sinorhizobium phage phiM7</name>
    <dbReference type="NCBI Taxonomy" id="1647403"/>
    <lineage>
        <taxon>Viruses</taxon>
        <taxon>Duplodnaviria</taxon>
        <taxon>Heunggongvirae</taxon>
        <taxon>Uroviricota</taxon>
        <taxon>Caudoviricetes</taxon>
        <taxon>Emdodecavirus</taxon>
        <taxon>Emdodecavirus M7</taxon>
    </lineage>
</organism>
<dbReference type="InterPro" id="IPR050546">
    <property type="entry name" value="Glycosyl_Hydrlase_16"/>
</dbReference>
<dbReference type="InterPro" id="IPR000757">
    <property type="entry name" value="Beta-glucanase-like"/>
</dbReference>
<proteinExistence type="inferred from homology"/>
<dbReference type="Gene3D" id="2.60.120.200">
    <property type="match status" value="1"/>
</dbReference>
<name>A0A0F6SIL6_9CAUD</name>
<dbReference type="SUPFAM" id="SSF49899">
    <property type="entry name" value="Concanavalin A-like lectins/glucanases"/>
    <property type="match status" value="1"/>
</dbReference>
<dbReference type="GO" id="GO:0004553">
    <property type="term" value="F:hydrolase activity, hydrolyzing O-glycosyl compounds"/>
    <property type="evidence" value="ECO:0007669"/>
    <property type="project" value="InterPro"/>
</dbReference>
<dbReference type="EMBL" id="KR052480">
    <property type="protein sequence ID" value="AKF12668.1"/>
    <property type="molecule type" value="Genomic_DNA"/>
</dbReference>
<comment type="similarity">
    <text evidence="1">Belongs to the glycosyl hydrolase 16 family.</text>
</comment>
<protein>
    <submittedName>
        <fullName evidence="3">Beta-glucanase</fullName>
    </submittedName>
</protein>
<accession>A0A0F6SIL6</accession>
<dbReference type="GO" id="GO:0005975">
    <property type="term" value="P:carbohydrate metabolic process"/>
    <property type="evidence" value="ECO:0007669"/>
    <property type="project" value="InterPro"/>
</dbReference>
<dbReference type="Pfam" id="PF00722">
    <property type="entry name" value="Glyco_hydro_16"/>
    <property type="match status" value="1"/>
</dbReference>
<evidence type="ECO:0000313" key="4">
    <source>
        <dbReference type="Proteomes" id="UP000221947"/>
    </source>
</evidence>
<dbReference type="PROSITE" id="PS51762">
    <property type="entry name" value="GH16_2"/>
    <property type="match status" value="1"/>
</dbReference>
<reference evidence="3 4" key="1">
    <citation type="submission" date="2015-04" db="EMBL/GenBank/DDBJ databases">
        <authorList>
            <person name="Schouten J.T."/>
            <person name="Crockett J.T."/>
            <person name="Hodson T.S."/>
            <person name="Hyde J.R."/>
            <person name="Smith T.A."/>
            <person name="Merrill B.D."/>
            <person name="Crook M.B."/>
            <person name="Griffitts J.S."/>
            <person name="Burnett S.H."/>
            <person name="Grose J.H."/>
            <person name="Breakwell D.P."/>
        </authorList>
    </citation>
    <scope>NUCLEOTIDE SEQUENCE [LARGE SCALE GENOMIC DNA]</scope>
</reference>
<dbReference type="InterPro" id="IPR013320">
    <property type="entry name" value="ConA-like_dom_sf"/>
</dbReference>
<sequence length="405" mass="45147">MTRISSTDINYLLDFNPRFVEFLEFEKASVSVKVSLLDVTVLPNALEARLKLSLSGNPRNTIIGSYLTRNGVGTNEGTNYVRTTGKFIFHPGEGTEQEIVIPLKGNNAPGKTVEVVLSSTISGASIAKNIGTIIFSSSIPSGVKSGFTLVHEENFIDNFYATDTGLLPDGTPCWQSRPHHGRMQDGNKELGLYVDPELFPGTDPFPIVNGKRVLRSEKLVTPIKYPDDIRSWNYTASMITSRKSRTLTVGDRVEARFAMPCLGDRGGWPAFWLMPTNGNWPPEIDMMEWPINNIHNAWTYYTTQHWTSTSGGHLHLSYPVDIRTLGITEDLTGYHTYGVEITSKSLIFDIDGKKTVEMENRSPTASWYVLLNMAFGGTWAGNPTVDTTHPIDMVLDWIRFYKPAV</sequence>
<dbReference type="Gene3D" id="2.60.40.2030">
    <property type="match status" value="1"/>
</dbReference>
<dbReference type="CDD" id="cd08023">
    <property type="entry name" value="GH16_laminarinase_like"/>
    <property type="match status" value="1"/>
</dbReference>
<dbReference type="Proteomes" id="UP000221947">
    <property type="component" value="Segment"/>
</dbReference>
<dbReference type="InterPro" id="IPR038081">
    <property type="entry name" value="CalX-like_sf"/>
</dbReference>
<dbReference type="SMR" id="A0A0F6SIL6"/>
<evidence type="ECO:0000313" key="3">
    <source>
        <dbReference type="EMBL" id="AKF12668.1"/>
    </source>
</evidence>
<keyword evidence="4" id="KW-1185">Reference proteome</keyword>